<comment type="catalytic activity">
    <reaction evidence="9">
        <text>a uridine in RNA = a pseudouridine in RNA</text>
        <dbReference type="Rhea" id="RHEA:48348"/>
        <dbReference type="Rhea" id="RHEA-COMP:12068"/>
        <dbReference type="Rhea" id="RHEA-COMP:12069"/>
        <dbReference type="ChEBI" id="CHEBI:65314"/>
        <dbReference type="ChEBI" id="CHEBI:65315"/>
    </reaction>
</comment>
<accession>A0A1T4WYF4</accession>
<dbReference type="SUPFAM" id="SSF55120">
    <property type="entry name" value="Pseudouridine synthase"/>
    <property type="match status" value="1"/>
</dbReference>
<dbReference type="PROSITE" id="PS50889">
    <property type="entry name" value="S4"/>
    <property type="match status" value="1"/>
</dbReference>
<dbReference type="Pfam" id="PF00849">
    <property type="entry name" value="PseudoU_synth_2"/>
    <property type="match status" value="1"/>
</dbReference>
<keyword evidence="5 8" id="KW-0694">RNA-binding</keyword>
<dbReference type="InterPro" id="IPR020103">
    <property type="entry name" value="PsdUridine_synth_cat_dom_sf"/>
</dbReference>
<dbReference type="Gene3D" id="3.10.290.10">
    <property type="entry name" value="RNA-binding S4 domain"/>
    <property type="match status" value="1"/>
</dbReference>
<dbReference type="PANTHER" id="PTHR21600">
    <property type="entry name" value="MITOCHONDRIAL RNA PSEUDOURIDINE SYNTHASE"/>
    <property type="match status" value="1"/>
</dbReference>
<dbReference type="InterPro" id="IPR006145">
    <property type="entry name" value="PsdUridine_synth_RsuA/RluA"/>
</dbReference>
<evidence type="ECO:0000256" key="1">
    <source>
        <dbReference type="ARBA" id="ARBA00000381"/>
    </source>
</evidence>
<evidence type="ECO:0000256" key="9">
    <source>
        <dbReference type="RuleBase" id="RU362028"/>
    </source>
</evidence>
<dbReference type="CDD" id="cd00165">
    <property type="entry name" value="S4"/>
    <property type="match status" value="1"/>
</dbReference>
<comment type="similarity">
    <text evidence="3 9">Belongs to the pseudouridine synthase RluA family.</text>
</comment>
<evidence type="ECO:0000259" key="10">
    <source>
        <dbReference type="SMART" id="SM00363"/>
    </source>
</evidence>
<dbReference type="STRING" id="92487.SAMN02745130_02271"/>
<dbReference type="InterPro" id="IPR006224">
    <property type="entry name" value="PsdUridine_synth_RluA-like_CS"/>
</dbReference>
<gene>
    <name evidence="11" type="ORF">SAMN02745130_02271</name>
</gene>
<dbReference type="Gene3D" id="3.30.2350.10">
    <property type="entry name" value="Pseudouridine synthase"/>
    <property type="match status" value="1"/>
</dbReference>
<evidence type="ECO:0000313" key="11">
    <source>
        <dbReference type="EMBL" id="SKA82279.1"/>
    </source>
</evidence>
<dbReference type="Pfam" id="PF01479">
    <property type="entry name" value="S4"/>
    <property type="match status" value="1"/>
</dbReference>
<dbReference type="EMBL" id="FUYB01000010">
    <property type="protein sequence ID" value="SKA82279.1"/>
    <property type="molecule type" value="Genomic_DNA"/>
</dbReference>
<dbReference type="RefSeq" id="WP_078922750.1">
    <property type="nucleotide sequence ID" value="NZ_FUYB01000010.1"/>
</dbReference>
<organism evidence="11 12">
    <name type="scientific">Thiothrix eikelboomii</name>
    <dbReference type="NCBI Taxonomy" id="92487"/>
    <lineage>
        <taxon>Bacteria</taxon>
        <taxon>Pseudomonadati</taxon>
        <taxon>Pseudomonadota</taxon>
        <taxon>Gammaproteobacteria</taxon>
        <taxon>Thiotrichales</taxon>
        <taxon>Thiotrichaceae</taxon>
        <taxon>Thiothrix</taxon>
    </lineage>
</organism>
<dbReference type="Proteomes" id="UP000190460">
    <property type="component" value="Unassembled WGS sequence"/>
</dbReference>
<dbReference type="InterPro" id="IPR002942">
    <property type="entry name" value="S4_RNA-bd"/>
</dbReference>
<evidence type="ECO:0000256" key="4">
    <source>
        <dbReference type="ARBA" id="ARBA00022552"/>
    </source>
</evidence>
<dbReference type="EC" id="5.4.99.-" evidence="9"/>
<dbReference type="GO" id="GO:0160141">
    <property type="term" value="F:23S rRNA pseudouridine(955/2504/2580) synthase activity"/>
    <property type="evidence" value="ECO:0007669"/>
    <property type="project" value="UniProtKB-EC"/>
</dbReference>
<name>A0A1T4WYF4_9GAMM</name>
<dbReference type="InterPro" id="IPR036986">
    <property type="entry name" value="S4_RNA-bd_sf"/>
</dbReference>
<dbReference type="GO" id="GO:0003723">
    <property type="term" value="F:RNA binding"/>
    <property type="evidence" value="ECO:0007669"/>
    <property type="project" value="UniProtKB-KW"/>
</dbReference>
<evidence type="ECO:0000256" key="8">
    <source>
        <dbReference type="PROSITE-ProRule" id="PRU00182"/>
    </source>
</evidence>
<feature type="active site" evidence="7">
    <location>
        <position position="139"/>
    </location>
</feature>
<evidence type="ECO:0000256" key="7">
    <source>
        <dbReference type="PIRSR" id="PIRSR606225-1"/>
    </source>
</evidence>
<reference evidence="12" key="1">
    <citation type="submission" date="2017-02" db="EMBL/GenBank/DDBJ databases">
        <authorList>
            <person name="Varghese N."/>
            <person name="Submissions S."/>
        </authorList>
    </citation>
    <scope>NUCLEOTIDE SEQUENCE [LARGE SCALE GENOMIC DNA]</scope>
    <source>
        <strain evidence="12">ATCC 49788</strain>
    </source>
</reference>
<evidence type="ECO:0000256" key="5">
    <source>
        <dbReference type="ARBA" id="ARBA00022884"/>
    </source>
</evidence>
<sequence>MSVEYYTVTANEAGQRIDNFLLKYFKKVPKSVIYRIVRKGEVRVDKKRVKPEYKLVEGEQIRIPPVRTELEQPRTAEASDQLLERIDQAILHEDTHLIVVNKPAGLPVHGGSGVSFGLIEAFRQLRPNLPFVELVHRLDKDTSGLVILAKSRPALTALHQMLKAGEIEKHYRALVHGRWQGGKRHITVDLKRENNSYQKMQVAEEDEEGQTAESIFKPISVYGDCTLMDVQILTGRMHQIRVQAAHLGFPILGDERYGDFKLNRAYRDVGVKRLCLHAASLACYFELSGQKLQFEAPLPDDINQVLKALKLPK</sequence>
<evidence type="ECO:0000256" key="6">
    <source>
        <dbReference type="ARBA" id="ARBA00023235"/>
    </source>
</evidence>
<proteinExistence type="inferred from homology"/>
<dbReference type="OrthoDB" id="9807829at2"/>
<keyword evidence="4" id="KW-0698">rRNA processing</keyword>
<keyword evidence="12" id="KW-1185">Reference proteome</keyword>
<dbReference type="InterPro" id="IPR006225">
    <property type="entry name" value="PsdUridine_synth_RluC/D"/>
</dbReference>
<protein>
    <recommendedName>
        <fullName evidence="9">Pseudouridine synthase</fullName>
        <ecNumber evidence="9">5.4.99.-</ecNumber>
    </recommendedName>
</protein>
<evidence type="ECO:0000256" key="2">
    <source>
        <dbReference type="ARBA" id="ARBA00002876"/>
    </source>
</evidence>
<dbReference type="InterPro" id="IPR050188">
    <property type="entry name" value="RluA_PseudoU_synthase"/>
</dbReference>
<feature type="domain" description="RNA-binding S4" evidence="10">
    <location>
        <begin position="15"/>
        <end position="75"/>
    </location>
</feature>
<comment type="catalytic activity">
    <reaction evidence="1">
        <text>uridine(955/2504/2580) in 23S rRNA = pseudouridine(955/2504/2580) in 23S rRNA</text>
        <dbReference type="Rhea" id="RHEA:42528"/>
        <dbReference type="Rhea" id="RHEA-COMP:10099"/>
        <dbReference type="Rhea" id="RHEA-COMP:10100"/>
        <dbReference type="ChEBI" id="CHEBI:65314"/>
        <dbReference type="ChEBI" id="CHEBI:65315"/>
        <dbReference type="EC" id="5.4.99.24"/>
    </reaction>
</comment>
<dbReference type="CDD" id="cd02869">
    <property type="entry name" value="PseudoU_synth_RluA_like"/>
    <property type="match status" value="1"/>
</dbReference>
<evidence type="ECO:0000313" key="12">
    <source>
        <dbReference type="Proteomes" id="UP000190460"/>
    </source>
</evidence>
<keyword evidence="6 9" id="KW-0413">Isomerase</keyword>
<dbReference type="SUPFAM" id="SSF55174">
    <property type="entry name" value="Alpha-L RNA-binding motif"/>
    <property type="match status" value="1"/>
</dbReference>
<dbReference type="SMART" id="SM00363">
    <property type="entry name" value="S4"/>
    <property type="match status" value="1"/>
</dbReference>
<comment type="function">
    <text evidence="2">Responsible for synthesis of pseudouridine from uracil at positions 955, 2504 and 2580 in 23S ribosomal RNA.</text>
</comment>
<evidence type="ECO:0000256" key="3">
    <source>
        <dbReference type="ARBA" id="ARBA00010876"/>
    </source>
</evidence>
<dbReference type="PANTHER" id="PTHR21600:SF92">
    <property type="entry name" value="RIBOSOMAL LARGE SUBUNIT PSEUDOURIDINE SYNTHASE C"/>
    <property type="match status" value="1"/>
</dbReference>
<dbReference type="GO" id="GO:0000455">
    <property type="term" value="P:enzyme-directed rRNA pseudouridine synthesis"/>
    <property type="evidence" value="ECO:0007669"/>
    <property type="project" value="TreeGrafter"/>
</dbReference>
<dbReference type="NCBIfam" id="TIGR00005">
    <property type="entry name" value="rluA_subfam"/>
    <property type="match status" value="1"/>
</dbReference>
<dbReference type="AlphaFoldDB" id="A0A1T4WYF4"/>
<dbReference type="PROSITE" id="PS01129">
    <property type="entry name" value="PSI_RLU"/>
    <property type="match status" value="1"/>
</dbReference>